<dbReference type="AlphaFoldDB" id="A0A3G2C8R0"/>
<organism evidence="1">
    <name type="scientific">Escherichia coli</name>
    <dbReference type="NCBI Taxonomy" id="562"/>
    <lineage>
        <taxon>Bacteria</taxon>
        <taxon>Pseudomonadati</taxon>
        <taxon>Pseudomonadota</taxon>
        <taxon>Gammaproteobacteria</taxon>
        <taxon>Enterobacterales</taxon>
        <taxon>Enterobacteriaceae</taxon>
        <taxon>Escherichia</taxon>
    </lineage>
</organism>
<keyword evidence="1" id="KW-0614">Plasmid</keyword>
<accession>A0A3G2C8R0</accession>
<dbReference type="EMBL" id="MH844525">
    <property type="protein sequence ID" value="AYM48978.1"/>
    <property type="molecule type" value="Genomic_DNA"/>
</dbReference>
<name>A0A3G2C8R0_ECOLX</name>
<evidence type="ECO:0000313" key="1">
    <source>
        <dbReference type="EMBL" id="AYM48978.1"/>
    </source>
</evidence>
<proteinExistence type="predicted"/>
<sequence>MLEQNLTVEMDNCGGFKPTISLDDFPRGLSEREAMLKLAEWLQRLSIAIEDNWSEP</sequence>
<geneLocation type="plasmid" evidence="1">
    <name>pSCEC128</name>
</geneLocation>
<protein>
    <submittedName>
        <fullName evidence="1">Phage protein</fullName>
    </submittedName>
</protein>
<reference evidence="1" key="1">
    <citation type="submission" date="2018-09" db="EMBL/GenBank/DDBJ databases">
        <title>Escherichia coli strain SCEC128 plasmid pSCEC128.</title>
        <authorList>
            <person name="Xiang R."/>
            <person name="Wang H."/>
        </authorList>
    </citation>
    <scope>NUCLEOTIDE SEQUENCE</scope>
    <source>
        <strain evidence="1">SCEC128</strain>
        <plasmid evidence="1">pSCEC128</plasmid>
    </source>
</reference>